<dbReference type="Gene3D" id="2.40.50.960">
    <property type="match status" value="1"/>
</dbReference>
<comment type="caution">
    <text evidence="1">The sequence shown here is derived from an EMBL/GenBank/DDBJ whole genome shotgun (WGS) entry which is preliminary data.</text>
</comment>
<organism evidence="1 2">
    <name type="scientific">Cerrena zonata</name>
    <dbReference type="NCBI Taxonomy" id="2478898"/>
    <lineage>
        <taxon>Eukaryota</taxon>
        <taxon>Fungi</taxon>
        <taxon>Dikarya</taxon>
        <taxon>Basidiomycota</taxon>
        <taxon>Agaricomycotina</taxon>
        <taxon>Agaricomycetes</taxon>
        <taxon>Polyporales</taxon>
        <taxon>Cerrenaceae</taxon>
        <taxon>Cerrena</taxon>
    </lineage>
</organism>
<protein>
    <submittedName>
        <fullName evidence="1">Uncharacterized protein</fullName>
    </submittedName>
</protein>
<dbReference type="AlphaFoldDB" id="A0AAW0GG48"/>
<evidence type="ECO:0000313" key="1">
    <source>
        <dbReference type="EMBL" id="KAK7692310.1"/>
    </source>
</evidence>
<reference evidence="1 2" key="1">
    <citation type="submission" date="2022-09" db="EMBL/GenBank/DDBJ databases">
        <authorList>
            <person name="Palmer J.M."/>
        </authorList>
    </citation>
    <scope>NUCLEOTIDE SEQUENCE [LARGE SCALE GENOMIC DNA]</scope>
    <source>
        <strain evidence="1 2">DSM 7382</strain>
    </source>
</reference>
<gene>
    <name evidence="1" type="ORF">QCA50_003935</name>
</gene>
<evidence type="ECO:0000313" key="2">
    <source>
        <dbReference type="Proteomes" id="UP001385951"/>
    </source>
</evidence>
<name>A0AAW0GG48_9APHY</name>
<sequence length="92" mass="10196">MSLSISKPWILNYLTEVAESQGPNLASVKPSSKGKKVQLIGSVSKFLTRQQPGDDSWVWAKISDKEHSIPVRFSKEAIRACMRHVLDEAVAS</sequence>
<accession>A0AAW0GG48</accession>
<dbReference type="EMBL" id="JASBNA010000004">
    <property type="protein sequence ID" value="KAK7692310.1"/>
    <property type="molecule type" value="Genomic_DNA"/>
</dbReference>
<dbReference type="Proteomes" id="UP001385951">
    <property type="component" value="Unassembled WGS sequence"/>
</dbReference>
<proteinExistence type="predicted"/>
<keyword evidence="2" id="KW-1185">Reference proteome</keyword>